<dbReference type="Gene3D" id="3.40.640.10">
    <property type="entry name" value="Type I PLP-dependent aspartate aminotransferase-like (Major domain)"/>
    <property type="match status" value="1"/>
</dbReference>
<reference evidence="3 4" key="1">
    <citation type="submission" date="2016-04" db="EMBL/GenBank/DDBJ databases">
        <title>Identification of putative biosynthetic pathways for the production of bioactive secondary metabolites by the marine actinomycete Kocuria kristinae RUTW2-3.</title>
        <authorList>
            <person name="Waterworth S.C."/>
            <person name="Walmsley T.A."/>
            <person name="Matongo T."/>
            <person name="Davies-Coleman M.T."/>
            <person name="Dorrington R.A."/>
        </authorList>
    </citation>
    <scope>NUCLEOTIDE SEQUENCE [LARGE SCALE GENOMIC DNA]</scope>
    <source>
        <strain evidence="3 4">RUTW4-5</strain>
    </source>
</reference>
<comment type="function">
    <text evidence="1">The glycine cleavage system catalyzes the degradation of glycine. The P protein binds the alpha-amino group of glycine through its pyridoxal phosphate cofactor; CO(2) is released and the remaining methylamine moiety is then transferred to the lipoamide cofactor of the H protein.</text>
</comment>
<evidence type="ECO:0000313" key="3">
    <source>
        <dbReference type="EMBL" id="OAX67001.1"/>
    </source>
</evidence>
<dbReference type="Proteomes" id="UP000092021">
    <property type="component" value="Unassembled WGS sequence"/>
</dbReference>
<dbReference type="InterPro" id="IPR015424">
    <property type="entry name" value="PyrdxlP-dep_Trfase"/>
</dbReference>
<protein>
    <recommendedName>
        <fullName evidence="5">Glycine dehydrogenase (aminomethyl-transferring)</fullName>
    </recommendedName>
</protein>
<dbReference type="InterPro" id="IPR020581">
    <property type="entry name" value="GDC_P"/>
</dbReference>
<accession>A0A657IVT7</accession>
<dbReference type="EMBL" id="LWGZ01000216">
    <property type="protein sequence ID" value="OAX67001.1"/>
    <property type="molecule type" value="Genomic_DNA"/>
</dbReference>
<evidence type="ECO:0000313" key="4">
    <source>
        <dbReference type="Proteomes" id="UP000092021"/>
    </source>
</evidence>
<dbReference type="GO" id="GO:0030170">
    <property type="term" value="F:pyridoxal phosphate binding"/>
    <property type="evidence" value="ECO:0007669"/>
    <property type="project" value="TreeGrafter"/>
</dbReference>
<dbReference type="InterPro" id="IPR015421">
    <property type="entry name" value="PyrdxlP-dep_Trfase_major"/>
</dbReference>
<evidence type="ECO:0000256" key="2">
    <source>
        <dbReference type="SAM" id="MobiDB-lite"/>
    </source>
</evidence>
<comment type="caution">
    <text evidence="3">The sequence shown here is derived from an EMBL/GenBank/DDBJ whole genome shotgun (WGS) entry which is preliminary data.</text>
</comment>
<dbReference type="PANTHER" id="PTHR11773:SF1">
    <property type="entry name" value="GLYCINE DEHYDROGENASE (DECARBOXYLATING), MITOCHONDRIAL"/>
    <property type="match status" value="1"/>
</dbReference>
<proteinExistence type="predicted"/>
<dbReference type="GO" id="GO:0005829">
    <property type="term" value="C:cytosol"/>
    <property type="evidence" value="ECO:0007669"/>
    <property type="project" value="TreeGrafter"/>
</dbReference>
<dbReference type="GO" id="GO:0019464">
    <property type="term" value="P:glycine decarboxylation via glycine cleavage system"/>
    <property type="evidence" value="ECO:0007669"/>
    <property type="project" value="TreeGrafter"/>
</dbReference>
<gene>
    <name evidence="3" type="ORF">A5N15_02475</name>
</gene>
<organism evidence="3 4">
    <name type="scientific">Rothia kristinae</name>
    <dbReference type="NCBI Taxonomy" id="37923"/>
    <lineage>
        <taxon>Bacteria</taxon>
        <taxon>Bacillati</taxon>
        <taxon>Actinomycetota</taxon>
        <taxon>Actinomycetes</taxon>
        <taxon>Micrococcales</taxon>
        <taxon>Micrococcaceae</taxon>
        <taxon>Rothia</taxon>
    </lineage>
</organism>
<dbReference type="GO" id="GO:0004375">
    <property type="term" value="F:glycine dehydrogenase (decarboxylating) activity"/>
    <property type="evidence" value="ECO:0007669"/>
    <property type="project" value="InterPro"/>
</dbReference>
<feature type="compositionally biased region" description="Low complexity" evidence="2">
    <location>
        <begin position="60"/>
        <end position="77"/>
    </location>
</feature>
<sequence length="85" mass="9007">MVAVATAEDGSILLDDLDAKIGKHREELAGIMITYPSTHGVFEEDVAEVCARVPRRRRPGVPGRGQPQRPGGPRRAGAFGGTSPT</sequence>
<evidence type="ECO:0000256" key="1">
    <source>
        <dbReference type="ARBA" id="ARBA00003788"/>
    </source>
</evidence>
<dbReference type="SUPFAM" id="SSF53383">
    <property type="entry name" value="PLP-dependent transferases"/>
    <property type="match status" value="1"/>
</dbReference>
<name>A0A657IVT7_9MICC</name>
<dbReference type="GO" id="GO:0016594">
    <property type="term" value="F:glycine binding"/>
    <property type="evidence" value="ECO:0007669"/>
    <property type="project" value="TreeGrafter"/>
</dbReference>
<dbReference type="GO" id="GO:0005960">
    <property type="term" value="C:glycine cleavage complex"/>
    <property type="evidence" value="ECO:0007669"/>
    <property type="project" value="TreeGrafter"/>
</dbReference>
<feature type="region of interest" description="Disordered" evidence="2">
    <location>
        <begin position="53"/>
        <end position="85"/>
    </location>
</feature>
<dbReference type="AlphaFoldDB" id="A0A657IVT7"/>
<dbReference type="PANTHER" id="PTHR11773">
    <property type="entry name" value="GLYCINE DEHYDROGENASE, DECARBOXYLATING"/>
    <property type="match status" value="1"/>
</dbReference>
<evidence type="ECO:0008006" key="5">
    <source>
        <dbReference type="Google" id="ProtNLM"/>
    </source>
</evidence>